<gene>
    <name evidence="2" type="ORF">HCT14_00600</name>
</gene>
<evidence type="ECO:0000313" key="2">
    <source>
        <dbReference type="EMBL" id="NIZ40021.1"/>
    </source>
</evidence>
<protein>
    <submittedName>
        <fullName evidence="2">Uncharacterized protein</fullName>
    </submittedName>
</protein>
<evidence type="ECO:0000313" key="3">
    <source>
        <dbReference type="Proteomes" id="UP000711995"/>
    </source>
</evidence>
<organism evidence="2 3">
    <name type="scientific">Entomospira entomophila</name>
    <dbReference type="NCBI Taxonomy" id="2719988"/>
    <lineage>
        <taxon>Bacteria</taxon>
        <taxon>Pseudomonadati</taxon>
        <taxon>Spirochaetota</taxon>
        <taxon>Spirochaetia</taxon>
        <taxon>Spirochaetales</taxon>
        <taxon>Spirochaetaceae</taxon>
        <taxon>Entomospira</taxon>
    </lineage>
</organism>
<dbReference type="AlphaFoldDB" id="A0A968KT81"/>
<sequence length="270" mass="31245">MMIRVIYFWILSIFSIPFSLAHTAGHEHDQERELMVQTFFALSWPTTTGLQSASILTATTPVSVLLWSDGVALLIDASELVKAGLNLGRRSPKGMFFSQEHKQIIVSLDDLRTLQEGFHYKDAIFADFFMRHMDRISYDRELGKITLMMGDAIATWSISNLLTQSETEHDDHDHHEGEHHDHHDHHDEETAEFLLGRQFWSAKDPLKPNQRKGLIDHDSMGIHFQISLNAKPLIKAGLKPNQLHNVRYEVERYGFLGLLKRERLIWDFYI</sequence>
<keyword evidence="3" id="KW-1185">Reference proteome</keyword>
<dbReference type="RefSeq" id="WP_167699630.1">
    <property type="nucleotide sequence ID" value="NZ_CP118174.1"/>
</dbReference>
<evidence type="ECO:0000256" key="1">
    <source>
        <dbReference type="SAM" id="MobiDB-lite"/>
    </source>
</evidence>
<feature type="region of interest" description="Disordered" evidence="1">
    <location>
        <begin position="166"/>
        <end position="187"/>
    </location>
</feature>
<name>A0A968KT81_9SPIO</name>
<comment type="caution">
    <text evidence="2">The sequence shown here is derived from an EMBL/GenBank/DDBJ whole genome shotgun (WGS) entry which is preliminary data.</text>
</comment>
<proteinExistence type="predicted"/>
<dbReference type="EMBL" id="JAATLJ010000001">
    <property type="protein sequence ID" value="NIZ40021.1"/>
    <property type="molecule type" value="Genomic_DNA"/>
</dbReference>
<reference evidence="2 3" key="1">
    <citation type="submission" date="2020-03" db="EMBL/GenBank/DDBJ databases">
        <title>Spirochaetal bacteria isolated from arthropods constitute a novel genus Entomospira genus novum within the order Spirochaetales.</title>
        <authorList>
            <person name="Grana-Miraglia L."/>
            <person name="Sikutova S."/>
            <person name="Fingerle V."/>
            <person name="Sing A."/>
            <person name="Castillo-Ramirez S."/>
            <person name="Margos G."/>
            <person name="Rudolf I."/>
        </authorList>
    </citation>
    <scope>NUCLEOTIDE SEQUENCE [LARGE SCALE GENOMIC DNA]</scope>
    <source>
        <strain evidence="2 3">BR193</strain>
    </source>
</reference>
<dbReference type="Proteomes" id="UP000711995">
    <property type="component" value="Unassembled WGS sequence"/>
</dbReference>
<accession>A0A968KT81</accession>